<dbReference type="Pfam" id="PF07686">
    <property type="entry name" value="V-set"/>
    <property type="match status" value="1"/>
</dbReference>
<dbReference type="InterPro" id="IPR050413">
    <property type="entry name" value="TCR_beta_variable"/>
</dbReference>
<evidence type="ECO:0000256" key="2">
    <source>
        <dbReference type="ARBA" id="ARBA00022859"/>
    </source>
</evidence>
<dbReference type="SMART" id="SM00406">
    <property type="entry name" value="IGv"/>
    <property type="match status" value="1"/>
</dbReference>
<dbReference type="SUPFAM" id="SSF48726">
    <property type="entry name" value="Immunoglobulin"/>
    <property type="match status" value="1"/>
</dbReference>
<proteinExistence type="predicted"/>
<dbReference type="GeneTree" id="ENSGT01150000287552"/>
<name>A0A8C5PRB8_9ANUR</name>
<dbReference type="OrthoDB" id="8947657at2759"/>
<accession>A0A8C5PRB8</accession>
<dbReference type="InterPro" id="IPR007110">
    <property type="entry name" value="Ig-like_dom"/>
</dbReference>
<dbReference type="GO" id="GO:0005886">
    <property type="term" value="C:plasma membrane"/>
    <property type="evidence" value="ECO:0007669"/>
    <property type="project" value="TreeGrafter"/>
</dbReference>
<evidence type="ECO:0000256" key="3">
    <source>
        <dbReference type="SAM" id="SignalP"/>
    </source>
</evidence>
<dbReference type="GO" id="GO:0002376">
    <property type="term" value="P:immune system process"/>
    <property type="evidence" value="ECO:0007669"/>
    <property type="project" value="UniProtKB-KW"/>
</dbReference>
<dbReference type="InterPro" id="IPR013783">
    <property type="entry name" value="Ig-like_fold"/>
</dbReference>
<feature type="signal peptide" evidence="3">
    <location>
        <begin position="1"/>
        <end position="30"/>
    </location>
</feature>
<dbReference type="Proteomes" id="UP000694569">
    <property type="component" value="Unplaced"/>
</dbReference>
<dbReference type="GO" id="GO:0007166">
    <property type="term" value="P:cell surface receptor signaling pathway"/>
    <property type="evidence" value="ECO:0007669"/>
    <property type="project" value="TreeGrafter"/>
</dbReference>
<feature type="domain" description="Ig-like" evidence="4">
    <location>
        <begin position="36"/>
        <end position="137"/>
    </location>
</feature>
<sequence>MGPHHIDHGTSLYSHHLCRLASLFLTGCLGVDVIQTDVIQSPKFKISRPGQNVTLHCEHNEPSYLSKYWYRQVKGQGLTLLGNTYSTDEANMDTDFIGKAKIQPDTAQKSQLTIYKVDANDSAIYYCASSIHSETSAGRDRAGRRETDCFLH</sequence>
<reference evidence="5" key="2">
    <citation type="submission" date="2025-09" db="UniProtKB">
        <authorList>
            <consortium name="Ensembl"/>
        </authorList>
    </citation>
    <scope>IDENTIFICATION</scope>
</reference>
<dbReference type="AlphaFoldDB" id="A0A8C5PRB8"/>
<evidence type="ECO:0000313" key="5">
    <source>
        <dbReference type="Ensembl" id="ENSLLEP00000026491.1"/>
    </source>
</evidence>
<keyword evidence="2" id="KW-0391">Immunity</keyword>
<organism evidence="5 6">
    <name type="scientific">Leptobrachium leishanense</name>
    <name type="common">Leishan spiny toad</name>
    <dbReference type="NCBI Taxonomy" id="445787"/>
    <lineage>
        <taxon>Eukaryota</taxon>
        <taxon>Metazoa</taxon>
        <taxon>Chordata</taxon>
        <taxon>Craniata</taxon>
        <taxon>Vertebrata</taxon>
        <taxon>Euteleostomi</taxon>
        <taxon>Amphibia</taxon>
        <taxon>Batrachia</taxon>
        <taxon>Anura</taxon>
        <taxon>Pelobatoidea</taxon>
        <taxon>Megophryidae</taxon>
        <taxon>Leptobrachium</taxon>
    </lineage>
</organism>
<evidence type="ECO:0000259" key="4">
    <source>
        <dbReference type="PROSITE" id="PS50835"/>
    </source>
</evidence>
<reference evidence="5" key="1">
    <citation type="submission" date="2025-08" db="UniProtKB">
        <authorList>
            <consortium name="Ensembl"/>
        </authorList>
    </citation>
    <scope>IDENTIFICATION</scope>
</reference>
<evidence type="ECO:0000256" key="1">
    <source>
        <dbReference type="ARBA" id="ARBA00022729"/>
    </source>
</evidence>
<keyword evidence="6" id="KW-1185">Reference proteome</keyword>
<keyword evidence="1 3" id="KW-0732">Signal</keyword>
<dbReference type="Gene3D" id="2.60.40.10">
    <property type="entry name" value="Immunoglobulins"/>
    <property type="match status" value="1"/>
</dbReference>
<dbReference type="InterPro" id="IPR013106">
    <property type="entry name" value="Ig_V-set"/>
</dbReference>
<dbReference type="Ensembl" id="ENSLLET00000027511.1">
    <property type="protein sequence ID" value="ENSLLEP00000026491.1"/>
    <property type="gene ID" value="ENSLLEG00000016786.1"/>
</dbReference>
<evidence type="ECO:0000313" key="6">
    <source>
        <dbReference type="Proteomes" id="UP000694569"/>
    </source>
</evidence>
<dbReference type="InterPro" id="IPR003599">
    <property type="entry name" value="Ig_sub"/>
</dbReference>
<dbReference type="PANTHER" id="PTHR23268">
    <property type="entry name" value="T-CELL RECEPTOR BETA CHAIN"/>
    <property type="match status" value="1"/>
</dbReference>
<dbReference type="InterPro" id="IPR036179">
    <property type="entry name" value="Ig-like_dom_sf"/>
</dbReference>
<feature type="chain" id="PRO_5034943835" description="Ig-like domain-containing protein" evidence="3">
    <location>
        <begin position="31"/>
        <end position="152"/>
    </location>
</feature>
<protein>
    <recommendedName>
        <fullName evidence="4">Ig-like domain-containing protein</fullName>
    </recommendedName>
</protein>
<dbReference type="SMART" id="SM00409">
    <property type="entry name" value="IG"/>
    <property type="match status" value="1"/>
</dbReference>
<dbReference type="PROSITE" id="PS50835">
    <property type="entry name" value="IG_LIKE"/>
    <property type="match status" value="1"/>
</dbReference>
<dbReference type="PANTHER" id="PTHR23268:SF124">
    <property type="entry name" value="IG-LIKE DOMAIN-CONTAINING PROTEIN"/>
    <property type="match status" value="1"/>
</dbReference>